<comment type="caution">
    <text evidence="5">The sequence shown here is derived from an EMBL/GenBank/DDBJ whole genome shotgun (WGS) entry which is preliminary data.</text>
</comment>
<comment type="subunit">
    <text evidence="3">Homodimer.</text>
</comment>
<feature type="site" description="Could be important to modulate the pK values of the two catalytic cysteine residues" evidence="3">
    <location>
        <position position="163"/>
    </location>
</feature>
<evidence type="ECO:0000256" key="4">
    <source>
        <dbReference type="NCBIfam" id="TIGR00652"/>
    </source>
</evidence>
<dbReference type="GO" id="GO:0009089">
    <property type="term" value="P:lysine biosynthetic process via diaminopimelate"/>
    <property type="evidence" value="ECO:0007669"/>
    <property type="project" value="UniProtKB-UniRule"/>
</dbReference>
<evidence type="ECO:0000256" key="2">
    <source>
        <dbReference type="ARBA" id="ARBA00023235"/>
    </source>
</evidence>
<comment type="pathway">
    <text evidence="3">Amino-acid biosynthesis; L-lysine biosynthesis via DAP pathway; DL-2,6-diaminopimelate from LL-2,6-diaminopimelate: step 1/1.</text>
</comment>
<dbReference type="InterPro" id="IPR001653">
    <property type="entry name" value="DAP_epimerase_DapF"/>
</dbReference>
<dbReference type="PANTHER" id="PTHR31689">
    <property type="entry name" value="DIAMINOPIMELATE EPIMERASE, CHLOROPLASTIC"/>
    <property type="match status" value="1"/>
</dbReference>
<comment type="function">
    <text evidence="3">Catalyzes the stereoinversion of LL-2,6-diaminopimelate (L,L-DAP) to meso-diaminopimelate (meso-DAP), a precursor of L-lysine and an essential component of the bacterial peptidoglycan.</text>
</comment>
<comment type="catalytic activity">
    <reaction evidence="3">
        <text>(2S,6S)-2,6-diaminopimelate = meso-2,6-diaminopimelate</text>
        <dbReference type="Rhea" id="RHEA:15393"/>
        <dbReference type="ChEBI" id="CHEBI:57609"/>
        <dbReference type="ChEBI" id="CHEBI:57791"/>
        <dbReference type="EC" id="5.1.1.7"/>
    </reaction>
</comment>
<feature type="binding site" evidence="3">
    <location>
        <position position="194"/>
    </location>
    <ligand>
        <name>substrate</name>
    </ligand>
</feature>
<dbReference type="UniPathway" id="UPA00034">
    <property type="reaction ID" value="UER00025"/>
</dbReference>
<gene>
    <name evidence="3" type="primary">dapF</name>
    <name evidence="5" type="ORF">EIC27_02380</name>
</gene>
<dbReference type="EMBL" id="RXFM01000022">
    <property type="protein sequence ID" value="RST69799.1"/>
    <property type="molecule type" value="Genomic_DNA"/>
</dbReference>
<comment type="similarity">
    <text evidence="1 3">Belongs to the diaminopimelate epimerase family.</text>
</comment>
<dbReference type="Pfam" id="PF01678">
    <property type="entry name" value="DAP_epimerase"/>
    <property type="match status" value="2"/>
</dbReference>
<protein>
    <recommendedName>
        <fullName evidence="3 4">Diaminopimelate epimerase</fullName>
        <shortName evidence="3">DAP epimerase</shortName>
        <ecNumber evidence="3 4">5.1.1.7</ecNumber>
    </recommendedName>
    <alternativeName>
        <fullName evidence="3">PLP-independent amino acid racemase</fullName>
    </alternativeName>
</protein>
<evidence type="ECO:0000256" key="1">
    <source>
        <dbReference type="ARBA" id="ARBA00010219"/>
    </source>
</evidence>
<keyword evidence="3" id="KW-0028">Amino-acid biosynthesis</keyword>
<dbReference type="Gene3D" id="3.10.310.10">
    <property type="entry name" value="Diaminopimelate Epimerase, Chain A, domain 1"/>
    <property type="match status" value="2"/>
</dbReference>
<dbReference type="FunFam" id="3.10.310.10:FF:000040">
    <property type="entry name" value="Diaminopimelate epimerase"/>
    <property type="match status" value="1"/>
</dbReference>
<feature type="binding site" evidence="3">
    <location>
        <begin position="222"/>
        <end position="223"/>
    </location>
    <ligand>
        <name>substrate</name>
    </ligand>
</feature>
<feature type="site" description="Could be important to modulate the pK values of the two catalytic cysteine residues" evidence="3">
    <location>
        <position position="212"/>
    </location>
</feature>
<comment type="caution">
    <text evidence="3">Lacks conserved residue(s) required for the propagation of feature annotation.</text>
</comment>
<evidence type="ECO:0000256" key="3">
    <source>
        <dbReference type="HAMAP-Rule" id="MF_00197"/>
    </source>
</evidence>
<dbReference type="NCBIfam" id="TIGR00652">
    <property type="entry name" value="DapF"/>
    <property type="match status" value="1"/>
</dbReference>
<organism evidence="5 6">
    <name type="scientific">Candidatus Aquarickettsia rohweri</name>
    <dbReference type="NCBI Taxonomy" id="2602574"/>
    <lineage>
        <taxon>Bacteria</taxon>
        <taxon>Pseudomonadati</taxon>
        <taxon>Pseudomonadota</taxon>
        <taxon>Alphaproteobacteria</taxon>
        <taxon>Rickettsiales</taxon>
        <taxon>Candidatus Midichloriaceae</taxon>
        <taxon>Candidatus Aquarickettsia</taxon>
    </lineage>
</organism>
<feature type="binding site" evidence="3">
    <location>
        <position position="12"/>
    </location>
    <ligand>
        <name>substrate</name>
    </ligand>
</feature>
<dbReference type="OrthoDB" id="9805408at2"/>
<evidence type="ECO:0000313" key="5">
    <source>
        <dbReference type="EMBL" id="RST69799.1"/>
    </source>
</evidence>
<dbReference type="GO" id="GO:0005829">
    <property type="term" value="C:cytosol"/>
    <property type="evidence" value="ECO:0007669"/>
    <property type="project" value="TreeGrafter"/>
</dbReference>
<feature type="binding site" evidence="3">
    <location>
        <position position="161"/>
    </location>
    <ligand>
        <name>substrate</name>
    </ligand>
</feature>
<dbReference type="Proteomes" id="UP000279470">
    <property type="component" value="Unassembled WGS sequence"/>
</dbReference>
<dbReference type="PANTHER" id="PTHR31689:SF0">
    <property type="entry name" value="DIAMINOPIMELATE EPIMERASE"/>
    <property type="match status" value="1"/>
</dbReference>
<proteinExistence type="inferred from homology"/>
<evidence type="ECO:0000313" key="6">
    <source>
        <dbReference type="Proteomes" id="UP000279470"/>
    </source>
</evidence>
<feature type="binding site" evidence="3">
    <location>
        <position position="65"/>
    </location>
    <ligand>
        <name>substrate</name>
    </ligand>
</feature>
<sequence length="285" mass="31748">MVDFYKYHGLGNDYIVIDPAKLSFDLVLNEENIKLICHRNFGIGSDGILFGPIIKDNKISFKILNPDGSEAEKSGNGIRIFALYVIDEGYVTSDKFDLYTKAGKVKIEVIDKNTNLIKVSMGQYSFINHKIPVKLDCTEVLNQEIELLGKKKIINCVNIGNPHCILIKDKISKDLALKLGPILENHAIFPNKTNVQFVEVLDRSNIKIEIWERGAGYTLASGTSSCAASCTAYILDFIDNNVTVEMRGGKVFVEIIGQEVFLTGEVSRISKGVFAGEFIKKLVKY</sequence>
<keyword evidence="2 3" id="KW-0413">Isomerase</keyword>
<dbReference type="HAMAP" id="MF_00197">
    <property type="entry name" value="DAP_epimerase"/>
    <property type="match status" value="1"/>
</dbReference>
<dbReference type="RefSeq" id="WP_126044555.1">
    <property type="nucleotide sequence ID" value="NZ_RXFM01000022.1"/>
</dbReference>
<keyword evidence="3" id="KW-0963">Cytoplasm</keyword>
<dbReference type="GO" id="GO:0008837">
    <property type="term" value="F:diaminopimelate epimerase activity"/>
    <property type="evidence" value="ECO:0007669"/>
    <property type="project" value="UniProtKB-UniRule"/>
</dbReference>
<keyword evidence="3" id="KW-0457">Lysine biosynthesis</keyword>
<keyword evidence="6" id="KW-1185">Reference proteome</keyword>
<dbReference type="AlphaFoldDB" id="A0A429XSE8"/>
<reference evidence="6" key="1">
    <citation type="submission" date="2018-11" db="EMBL/GenBank/DDBJ databases">
        <title>Phylogenetic, genomic, and biogeographic characterization of a novel and ubiquitous marine invertebrate-associated Rickettsiales parasite, Candidatus Marinoinvertebrata rohwerii, gen. nov., sp. nov.</title>
        <authorList>
            <person name="Klinges J.G."/>
            <person name="Rosales S.M."/>
            <person name="Mcminds R."/>
            <person name="Shaver E.C."/>
            <person name="Shantz A."/>
            <person name="Peters E.C."/>
            <person name="Burkepile D.E."/>
            <person name="Silliman B.R."/>
            <person name="Vega Thurber R.L."/>
        </authorList>
    </citation>
    <scope>NUCLEOTIDE SEQUENCE [LARGE SCALE GENOMIC DNA]</scope>
    <source>
        <strain evidence="6">a_cerv_44</strain>
    </source>
</reference>
<dbReference type="SUPFAM" id="SSF54506">
    <property type="entry name" value="Diaminopimelate epimerase-like"/>
    <property type="match status" value="2"/>
</dbReference>
<feature type="binding site" evidence="3">
    <location>
        <begin position="212"/>
        <end position="213"/>
    </location>
    <ligand>
        <name>substrate</name>
    </ligand>
</feature>
<feature type="binding site" evidence="3">
    <location>
        <begin position="75"/>
        <end position="76"/>
    </location>
    <ligand>
        <name>substrate</name>
    </ligand>
</feature>
<dbReference type="EC" id="5.1.1.7" evidence="3 4"/>
<accession>A0A429XSE8</accession>
<name>A0A429XSE8_9RICK</name>
<comment type="subcellular location">
    <subcellularLocation>
        <location evidence="3">Cytoplasm</location>
    </subcellularLocation>
</comment>